<dbReference type="PANTHER" id="PTHR48041">
    <property type="entry name" value="ABC TRANSPORTER G FAMILY MEMBER 28"/>
    <property type="match status" value="1"/>
</dbReference>
<keyword evidence="7 9" id="KW-1133">Transmembrane helix</keyword>
<dbReference type="InterPro" id="IPR017871">
    <property type="entry name" value="ABC_transporter-like_CS"/>
</dbReference>
<dbReference type="PANTHER" id="PTHR48041:SF26">
    <property type="entry name" value="FI22810P1"/>
    <property type="match status" value="1"/>
</dbReference>
<reference evidence="11" key="1">
    <citation type="submission" date="2018-07" db="EMBL/GenBank/DDBJ databases">
        <authorList>
            <person name="Quirk P.G."/>
            <person name="Krulwich T.A."/>
        </authorList>
    </citation>
    <scope>NUCLEOTIDE SEQUENCE</scope>
</reference>
<dbReference type="InterPro" id="IPR050352">
    <property type="entry name" value="ABCG_transporters"/>
</dbReference>
<dbReference type="PROSITE" id="PS50893">
    <property type="entry name" value="ABC_TRANSPORTER_2"/>
    <property type="match status" value="1"/>
</dbReference>
<feature type="transmembrane region" description="Helical" evidence="9">
    <location>
        <begin position="444"/>
        <end position="466"/>
    </location>
</feature>
<dbReference type="SMART" id="SM00382">
    <property type="entry name" value="AAA"/>
    <property type="match status" value="1"/>
</dbReference>
<feature type="transmembrane region" description="Helical" evidence="9">
    <location>
        <begin position="555"/>
        <end position="574"/>
    </location>
</feature>
<dbReference type="InterPro" id="IPR003593">
    <property type="entry name" value="AAA+_ATPase"/>
</dbReference>
<protein>
    <submittedName>
        <fullName evidence="11">CSON010477 protein</fullName>
    </submittedName>
</protein>
<evidence type="ECO:0000256" key="7">
    <source>
        <dbReference type="ARBA" id="ARBA00022989"/>
    </source>
</evidence>
<keyword evidence="8 9" id="KW-0472">Membrane</keyword>
<dbReference type="Pfam" id="PF19055">
    <property type="entry name" value="ABC2_membrane_7"/>
    <property type="match status" value="1"/>
</dbReference>
<comment type="similarity">
    <text evidence="2">Belongs to the ABC transporter superfamily. ABCG family. Eye pigment precursor importer (TC 3.A.1.204) subfamily.</text>
</comment>
<dbReference type="VEuPathDB" id="VectorBase:CSON010477"/>
<sequence length="666" mass="76084">MNTIEFLKLEARNAVSTPNLSSSAVYHSTTIQKRKVEKKSEIFTFPWQRTQDNTQDNNVDNDDELHLRPFHNLPARTPVDLQFKDISYYVKTGFRKSKKEILHRVNGKFPGSQLIAIMGPSGAGKSTLLDVLSGYRITNTNGAVYLNGRIRNLEQFRKMSCYIQQEDRLQMLLTVLENMRIAADLKLSTGTPQYEKETIIEDILTVLGLYEHQYTLTKRLSGGQKKRLSIALELISNPTIMFLDEPTTGLDSHSCTQVVNLCKTLASQGRTVICTIHQPSAKLFKEFDQVYVLAEGRCLYQGATEKLIPFLDKIELPCPMYHNPADYVIELASGEHGPDKIDIMVEHMANGECLDWFADPSRVQKLEVLRKKNPLNVESMGSSSLHATSKSHQLKVLLRRSYIKAKRDTTLTYLRIGVSFIVAIMLGMLYIQAGNEGSRVLDNYNLLFAILIHHMMTTKMLNILTFPFEMSIIIKEHFNRWYSLKMYYTAVTLIDLPISILCTFIFSIIIYWMSAQPMEQDRFIMFYVICQLVVFVASAIGLVIGAWFDVVNGTFLGPTIAVPFMMFAGFGVTLRDMPSYLYPGTYISYLKYGLEGMLAAIYGGNRATLDCNLADYCHYRYPKTFLEDIAMTGDQFWNDVIWLSVMIVVIRIFCFYVLKWKIMAVR</sequence>
<dbReference type="GO" id="GO:0140359">
    <property type="term" value="F:ABC-type transporter activity"/>
    <property type="evidence" value="ECO:0007669"/>
    <property type="project" value="InterPro"/>
</dbReference>
<dbReference type="Pfam" id="PF01061">
    <property type="entry name" value="ABC2_membrane"/>
    <property type="match status" value="1"/>
</dbReference>
<evidence type="ECO:0000256" key="1">
    <source>
        <dbReference type="ARBA" id="ARBA00004141"/>
    </source>
</evidence>
<evidence type="ECO:0000256" key="9">
    <source>
        <dbReference type="SAM" id="Phobius"/>
    </source>
</evidence>
<keyword evidence="3" id="KW-0813">Transport</keyword>
<dbReference type="InterPro" id="IPR027417">
    <property type="entry name" value="P-loop_NTPase"/>
</dbReference>
<feature type="transmembrane region" description="Helical" evidence="9">
    <location>
        <begin position="487"/>
        <end position="512"/>
    </location>
</feature>
<dbReference type="PROSITE" id="PS00211">
    <property type="entry name" value="ABC_TRANSPORTER_1"/>
    <property type="match status" value="1"/>
</dbReference>
<evidence type="ECO:0000256" key="3">
    <source>
        <dbReference type="ARBA" id="ARBA00022448"/>
    </source>
</evidence>
<name>A0A336M1M3_CULSO</name>
<evidence type="ECO:0000256" key="4">
    <source>
        <dbReference type="ARBA" id="ARBA00022692"/>
    </source>
</evidence>
<dbReference type="GO" id="GO:0005886">
    <property type="term" value="C:plasma membrane"/>
    <property type="evidence" value="ECO:0007669"/>
    <property type="project" value="TreeGrafter"/>
</dbReference>
<organism evidence="11">
    <name type="scientific">Culicoides sonorensis</name>
    <name type="common">Biting midge</name>
    <dbReference type="NCBI Taxonomy" id="179676"/>
    <lineage>
        <taxon>Eukaryota</taxon>
        <taxon>Metazoa</taxon>
        <taxon>Ecdysozoa</taxon>
        <taxon>Arthropoda</taxon>
        <taxon>Hexapoda</taxon>
        <taxon>Insecta</taxon>
        <taxon>Pterygota</taxon>
        <taxon>Neoptera</taxon>
        <taxon>Endopterygota</taxon>
        <taxon>Diptera</taxon>
        <taxon>Nematocera</taxon>
        <taxon>Chironomoidea</taxon>
        <taxon>Ceratopogonidae</taxon>
        <taxon>Ceratopogoninae</taxon>
        <taxon>Culicoides</taxon>
        <taxon>Monoculicoides</taxon>
    </lineage>
</organism>
<dbReference type="InterPro" id="IPR043926">
    <property type="entry name" value="ABCG_dom"/>
</dbReference>
<dbReference type="Pfam" id="PF00005">
    <property type="entry name" value="ABC_tran"/>
    <property type="match status" value="1"/>
</dbReference>
<keyword evidence="5" id="KW-0547">Nucleotide-binding</keyword>
<dbReference type="OMA" id="WMFFAIS"/>
<dbReference type="InterPro" id="IPR003439">
    <property type="entry name" value="ABC_transporter-like_ATP-bd"/>
</dbReference>
<proteinExistence type="inferred from homology"/>
<evidence type="ECO:0000256" key="5">
    <source>
        <dbReference type="ARBA" id="ARBA00022741"/>
    </source>
</evidence>
<gene>
    <name evidence="11" type="primary">CSON010477</name>
</gene>
<dbReference type="CDD" id="cd03213">
    <property type="entry name" value="ABCG_EPDR"/>
    <property type="match status" value="1"/>
</dbReference>
<evidence type="ECO:0000259" key="10">
    <source>
        <dbReference type="PROSITE" id="PS50893"/>
    </source>
</evidence>
<dbReference type="GO" id="GO:0005524">
    <property type="term" value="F:ATP binding"/>
    <property type="evidence" value="ECO:0007669"/>
    <property type="project" value="UniProtKB-KW"/>
</dbReference>
<comment type="subcellular location">
    <subcellularLocation>
        <location evidence="1">Membrane</location>
        <topology evidence="1">Multi-pass membrane protein</topology>
    </subcellularLocation>
</comment>
<feature type="domain" description="ABC transporter" evidence="10">
    <location>
        <begin position="81"/>
        <end position="320"/>
    </location>
</feature>
<accession>A0A336M1M3</accession>
<dbReference type="Gene3D" id="3.40.50.300">
    <property type="entry name" value="P-loop containing nucleotide triphosphate hydrolases"/>
    <property type="match status" value="1"/>
</dbReference>
<evidence type="ECO:0000256" key="6">
    <source>
        <dbReference type="ARBA" id="ARBA00022840"/>
    </source>
</evidence>
<keyword evidence="6" id="KW-0067">ATP-binding</keyword>
<evidence type="ECO:0000256" key="2">
    <source>
        <dbReference type="ARBA" id="ARBA00005814"/>
    </source>
</evidence>
<evidence type="ECO:0000313" key="11">
    <source>
        <dbReference type="EMBL" id="SSX24216.1"/>
    </source>
</evidence>
<evidence type="ECO:0000256" key="8">
    <source>
        <dbReference type="ARBA" id="ARBA00023136"/>
    </source>
</evidence>
<dbReference type="AlphaFoldDB" id="A0A336M1M3"/>
<feature type="transmembrane region" description="Helical" evidence="9">
    <location>
        <begin position="524"/>
        <end position="548"/>
    </location>
</feature>
<feature type="transmembrane region" description="Helical" evidence="9">
    <location>
        <begin position="640"/>
        <end position="658"/>
    </location>
</feature>
<dbReference type="FunFam" id="3.40.50.300:FF:001077">
    <property type="entry name" value="Uncharacterized protein, isoform A"/>
    <property type="match status" value="1"/>
</dbReference>
<dbReference type="GO" id="GO:0016887">
    <property type="term" value="F:ATP hydrolysis activity"/>
    <property type="evidence" value="ECO:0007669"/>
    <property type="project" value="InterPro"/>
</dbReference>
<dbReference type="InterPro" id="IPR013525">
    <property type="entry name" value="ABC2_TM"/>
</dbReference>
<dbReference type="EMBL" id="UFQT01000426">
    <property type="protein sequence ID" value="SSX24216.1"/>
    <property type="molecule type" value="Genomic_DNA"/>
</dbReference>
<dbReference type="SUPFAM" id="SSF52540">
    <property type="entry name" value="P-loop containing nucleoside triphosphate hydrolases"/>
    <property type="match status" value="1"/>
</dbReference>
<feature type="transmembrane region" description="Helical" evidence="9">
    <location>
        <begin position="413"/>
        <end position="432"/>
    </location>
</feature>
<keyword evidence="4 9" id="KW-0812">Transmembrane</keyword>